<dbReference type="GO" id="GO:0004930">
    <property type="term" value="F:G protein-coupled receptor activity"/>
    <property type="evidence" value="ECO:0007669"/>
    <property type="project" value="UniProtKB-KW"/>
</dbReference>
<evidence type="ECO:0000256" key="3">
    <source>
        <dbReference type="ARBA" id="ARBA00018149"/>
    </source>
</evidence>
<accession>A0A1J1IN81</accession>
<dbReference type="Gene3D" id="1.20.1070.10">
    <property type="entry name" value="Rhodopsin 7-helix transmembrane proteins"/>
    <property type="match status" value="1"/>
</dbReference>
<evidence type="ECO:0000256" key="12">
    <source>
        <dbReference type="ARBA" id="ARBA00023170"/>
    </source>
</evidence>
<feature type="transmembrane region" description="Helical" evidence="16">
    <location>
        <begin position="420"/>
        <end position="443"/>
    </location>
</feature>
<evidence type="ECO:0000313" key="19">
    <source>
        <dbReference type="EMBL" id="CRK99937.1"/>
    </source>
</evidence>
<evidence type="ECO:0000256" key="10">
    <source>
        <dbReference type="ARBA" id="ARBA00023136"/>
    </source>
</evidence>
<evidence type="ECO:0000256" key="7">
    <source>
        <dbReference type="ARBA" id="ARBA00022729"/>
    </source>
</evidence>
<dbReference type="Pfam" id="PF01392">
    <property type="entry name" value="Fz"/>
    <property type="match status" value="1"/>
</dbReference>
<keyword evidence="10 16" id="KW-0472">Membrane</keyword>
<organism evidence="19 20">
    <name type="scientific">Clunio marinus</name>
    <dbReference type="NCBI Taxonomy" id="568069"/>
    <lineage>
        <taxon>Eukaryota</taxon>
        <taxon>Metazoa</taxon>
        <taxon>Ecdysozoa</taxon>
        <taxon>Arthropoda</taxon>
        <taxon>Hexapoda</taxon>
        <taxon>Insecta</taxon>
        <taxon>Pterygota</taxon>
        <taxon>Neoptera</taxon>
        <taxon>Endopterygota</taxon>
        <taxon>Diptera</taxon>
        <taxon>Nematocera</taxon>
        <taxon>Chironomoidea</taxon>
        <taxon>Chironomidae</taxon>
        <taxon>Clunio</taxon>
    </lineage>
</organism>
<keyword evidence="7" id="KW-0732">Signal</keyword>
<dbReference type="PANTHER" id="PTHR11309:SF99">
    <property type="entry name" value="FRIZZLED-4"/>
    <property type="match status" value="1"/>
</dbReference>
<evidence type="ECO:0000256" key="1">
    <source>
        <dbReference type="ARBA" id="ARBA00004141"/>
    </source>
</evidence>
<keyword evidence="11 15" id="KW-1015">Disulfide bond</keyword>
<evidence type="ECO:0000313" key="20">
    <source>
        <dbReference type="Proteomes" id="UP000183832"/>
    </source>
</evidence>
<evidence type="ECO:0000256" key="9">
    <source>
        <dbReference type="ARBA" id="ARBA00023040"/>
    </source>
</evidence>
<dbReference type="OrthoDB" id="5959102at2759"/>
<feature type="transmembrane region" description="Helical" evidence="16">
    <location>
        <begin position="379"/>
        <end position="399"/>
    </location>
</feature>
<evidence type="ECO:0000259" key="17">
    <source>
        <dbReference type="PROSITE" id="PS50038"/>
    </source>
</evidence>
<dbReference type="SMART" id="SM00063">
    <property type="entry name" value="FRI"/>
    <property type="match status" value="1"/>
</dbReference>
<evidence type="ECO:0000256" key="5">
    <source>
        <dbReference type="ARBA" id="ARBA00022687"/>
    </source>
</evidence>
<evidence type="ECO:0000256" key="8">
    <source>
        <dbReference type="ARBA" id="ARBA00022989"/>
    </source>
</evidence>
<dbReference type="SUPFAM" id="SSF63501">
    <property type="entry name" value="Frizzled cysteine-rich domain"/>
    <property type="match status" value="1"/>
</dbReference>
<dbReference type="GO" id="GO:0017147">
    <property type="term" value="F:Wnt-protein binding"/>
    <property type="evidence" value="ECO:0007669"/>
    <property type="project" value="TreeGrafter"/>
</dbReference>
<feature type="disulfide bond" evidence="15">
    <location>
        <begin position="105"/>
        <end position="129"/>
    </location>
</feature>
<dbReference type="STRING" id="568069.A0A1J1IN81"/>
<keyword evidence="9" id="KW-0297">G-protein coupled receptor</keyword>
<evidence type="ECO:0000256" key="16">
    <source>
        <dbReference type="SAM" id="Phobius"/>
    </source>
</evidence>
<evidence type="ECO:0000256" key="14">
    <source>
        <dbReference type="ARBA" id="ARBA00023224"/>
    </source>
</evidence>
<comment type="subcellular location">
    <subcellularLocation>
        <location evidence="1">Membrane</location>
        <topology evidence="1">Multi-pass membrane protein</topology>
    </subcellularLocation>
</comment>
<keyword evidence="8 16" id="KW-1133">Transmembrane helix</keyword>
<dbReference type="InterPro" id="IPR000539">
    <property type="entry name" value="Frizzled/Smoothened_7TM"/>
</dbReference>
<dbReference type="SMART" id="SM01330">
    <property type="entry name" value="Frizzled"/>
    <property type="match status" value="1"/>
</dbReference>
<dbReference type="InterPro" id="IPR020067">
    <property type="entry name" value="Frizzled_dom"/>
</dbReference>
<feature type="disulfide bond" evidence="15">
    <location>
        <begin position="37"/>
        <end position="83"/>
    </location>
</feature>
<feature type="domain" description="G-protein coupled receptors family 2 profile 2" evidence="18">
    <location>
        <begin position="203"/>
        <end position="402"/>
    </location>
</feature>
<evidence type="ECO:0000259" key="18">
    <source>
        <dbReference type="PROSITE" id="PS50261"/>
    </source>
</evidence>
<dbReference type="Pfam" id="PF01534">
    <property type="entry name" value="Frizzled"/>
    <property type="match status" value="1"/>
</dbReference>
<evidence type="ECO:0000256" key="6">
    <source>
        <dbReference type="ARBA" id="ARBA00022692"/>
    </source>
</evidence>
<feature type="disulfide bond" evidence="15">
    <location>
        <begin position="29"/>
        <end position="90"/>
    </location>
</feature>
<evidence type="ECO:0000256" key="4">
    <source>
        <dbReference type="ARBA" id="ARBA00022473"/>
    </source>
</evidence>
<name>A0A1J1IN81_9DIPT</name>
<protein>
    <recommendedName>
        <fullName evidence="3">Frizzled-4</fullName>
    </recommendedName>
</protein>
<dbReference type="FunFam" id="1.10.2000.10:FF:000008">
    <property type="entry name" value="Frizzled receptor 4"/>
    <property type="match status" value="1"/>
</dbReference>
<dbReference type="EMBL" id="CVRI01000054">
    <property type="protein sequence ID" value="CRK99937.1"/>
    <property type="molecule type" value="Genomic_DNA"/>
</dbReference>
<dbReference type="InterPro" id="IPR041765">
    <property type="entry name" value="FZ4_CRD"/>
</dbReference>
<dbReference type="InterPro" id="IPR036790">
    <property type="entry name" value="Frizzled_dom_sf"/>
</dbReference>
<feature type="disulfide bond" evidence="15">
    <location>
        <begin position="101"/>
        <end position="142"/>
    </location>
</feature>
<dbReference type="PANTHER" id="PTHR11309">
    <property type="entry name" value="FRIZZLED"/>
    <property type="match status" value="1"/>
</dbReference>
<evidence type="ECO:0000256" key="2">
    <source>
        <dbReference type="ARBA" id="ARBA00008077"/>
    </source>
</evidence>
<feature type="disulfide bond" evidence="15">
    <location>
        <begin position="74"/>
        <end position="112"/>
    </location>
</feature>
<keyword evidence="5" id="KW-0879">Wnt signaling pathway</keyword>
<dbReference type="PRINTS" id="PR00489">
    <property type="entry name" value="FRIZZLED"/>
</dbReference>
<dbReference type="Proteomes" id="UP000183832">
    <property type="component" value="Unassembled WGS sequence"/>
</dbReference>
<keyword evidence="4" id="KW-0217">Developmental protein</keyword>
<keyword evidence="20" id="KW-1185">Reference proteome</keyword>
<keyword evidence="14" id="KW-0807">Transducer</keyword>
<dbReference type="AlphaFoldDB" id="A0A1J1IN81"/>
<dbReference type="PROSITE" id="PS50261">
    <property type="entry name" value="G_PROTEIN_RECEP_F2_4"/>
    <property type="match status" value="1"/>
</dbReference>
<dbReference type="GO" id="GO:0060070">
    <property type="term" value="P:canonical Wnt signaling pathway"/>
    <property type="evidence" value="ECO:0007669"/>
    <property type="project" value="TreeGrafter"/>
</dbReference>
<gene>
    <name evidence="19" type="primary">putative Frizzled-4</name>
    <name evidence="19" type="ORF">CLUMA_CG013236</name>
</gene>
<evidence type="ECO:0000256" key="11">
    <source>
        <dbReference type="ARBA" id="ARBA00023157"/>
    </source>
</evidence>
<feature type="transmembrane region" description="Helical" evidence="16">
    <location>
        <begin position="336"/>
        <end position="359"/>
    </location>
</feature>
<keyword evidence="12" id="KW-0675">Receptor</keyword>
<dbReference type="PROSITE" id="PS50038">
    <property type="entry name" value="FZ"/>
    <property type="match status" value="1"/>
</dbReference>
<keyword evidence="13" id="KW-0325">Glycoprotein</keyword>
<sequence length="589" mass="65723">MKYWRIGVIYIFIYFACFGRTDITSARTCEPIKIELCRQIGYNETSMPNLVGHELQSDVDLTLQTFSPLIQYGCSAQLNFFLCAAYLPMCTPKVNNVIGPCKGLCEAVRARCHPVLQSFGFSWPSSLDCNRFPKDNNHENMCMEGPGEPSGTGSGLPVPSNKIKTQQPSCQYLVKSHLYVRLNRSNRCTPLCDTDILFDAHEKHLAETWITTWSVAALFVAIIATLCLILSNARWDKRLMPLVICHCLVNVSWAIRILAGRNATACGYDPQFPGISLLLTDGLSTSPCSSIFLLRYYFGMSAAIWVAILSYRYNLRIRQHIKEAYGTPVVKQDPQNTLFQIAAFGLPAIQTVITLVARLVDADELLGTCFVGNQSDKALLLLVAIPSLLYWMISCGYLLTGYLRKKSLKNAKIPAHINGLGTFLIIYNVPSGLLLLCMFYLFGNRENWLILIDPMNSTTQNKAPLWLYVLQPFLELLTGVLASAWAIGPRITSLCKKGNVKQQVIPKNPATIKYQQNPYNSASYQTICPPNSIVSTSMVSIGTVGRMSKHHIRKYSYTQTLPSLHDGSRRTRSSYRITSASLTGNETVL</sequence>
<feature type="transmembrane region" description="Helical" evidence="16">
    <location>
        <begin position="209"/>
        <end position="230"/>
    </location>
</feature>
<feature type="transmembrane region" description="Helical" evidence="16">
    <location>
        <begin position="239"/>
        <end position="259"/>
    </location>
</feature>
<evidence type="ECO:0000256" key="15">
    <source>
        <dbReference type="PROSITE-ProRule" id="PRU00090"/>
    </source>
</evidence>
<keyword evidence="6 16" id="KW-0812">Transmembrane</keyword>
<comment type="similarity">
    <text evidence="2">Belongs to the G-protein coupled receptor Fz/Smo family.</text>
</comment>
<evidence type="ECO:0000256" key="13">
    <source>
        <dbReference type="ARBA" id="ARBA00023180"/>
    </source>
</evidence>
<proteinExistence type="inferred from homology"/>
<dbReference type="GO" id="GO:0035567">
    <property type="term" value="P:non-canonical Wnt signaling pathway"/>
    <property type="evidence" value="ECO:0007669"/>
    <property type="project" value="TreeGrafter"/>
</dbReference>
<feature type="transmembrane region" description="Helical" evidence="16">
    <location>
        <begin position="296"/>
        <end position="315"/>
    </location>
</feature>
<dbReference type="InterPro" id="IPR017981">
    <property type="entry name" value="GPCR_2-like_7TM"/>
</dbReference>
<dbReference type="Gene3D" id="1.10.2000.10">
    <property type="entry name" value="Frizzled cysteine-rich domain"/>
    <property type="match status" value="1"/>
</dbReference>
<feature type="domain" description="FZ" evidence="17">
    <location>
        <begin position="24"/>
        <end position="145"/>
    </location>
</feature>
<feature type="transmembrane region" description="Helical" evidence="16">
    <location>
        <begin position="463"/>
        <end position="487"/>
    </location>
</feature>
<dbReference type="CDD" id="cd07448">
    <property type="entry name" value="CRD_FZ4"/>
    <property type="match status" value="1"/>
</dbReference>
<dbReference type="InterPro" id="IPR015526">
    <property type="entry name" value="Frizzled/SFRP"/>
</dbReference>
<reference evidence="19 20" key="1">
    <citation type="submission" date="2015-04" db="EMBL/GenBank/DDBJ databases">
        <authorList>
            <person name="Syromyatnikov M.Y."/>
            <person name="Popov V.N."/>
        </authorList>
    </citation>
    <scope>NUCLEOTIDE SEQUENCE [LARGE SCALE GENOMIC DNA]</scope>
</reference>
<dbReference type="GO" id="GO:0005615">
    <property type="term" value="C:extracellular space"/>
    <property type="evidence" value="ECO:0007669"/>
    <property type="project" value="TreeGrafter"/>
</dbReference>
<dbReference type="GO" id="GO:0016020">
    <property type="term" value="C:membrane"/>
    <property type="evidence" value="ECO:0007669"/>
    <property type="project" value="UniProtKB-SubCell"/>
</dbReference>